<dbReference type="GeneID" id="93574328"/>
<dbReference type="EMBL" id="KV878687">
    <property type="protein sequence ID" value="OJJ70068.1"/>
    <property type="molecule type" value="Genomic_DNA"/>
</dbReference>
<evidence type="ECO:0000313" key="2">
    <source>
        <dbReference type="Proteomes" id="UP000184499"/>
    </source>
</evidence>
<reference evidence="2" key="1">
    <citation type="journal article" date="2017" name="Genome Biol.">
        <title>Comparative genomics reveals high biological diversity and specific adaptations in the industrially and medically important fungal genus Aspergillus.</title>
        <authorList>
            <person name="de Vries R.P."/>
            <person name="Riley R."/>
            <person name="Wiebenga A."/>
            <person name="Aguilar-Osorio G."/>
            <person name="Amillis S."/>
            <person name="Uchima C.A."/>
            <person name="Anderluh G."/>
            <person name="Asadollahi M."/>
            <person name="Askin M."/>
            <person name="Barry K."/>
            <person name="Battaglia E."/>
            <person name="Bayram O."/>
            <person name="Benocci T."/>
            <person name="Braus-Stromeyer S.A."/>
            <person name="Caldana C."/>
            <person name="Canovas D."/>
            <person name="Cerqueira G.C."/>
            <person name="Chen F."/>
            <person name="Chen W."/>
            <person name="Choi C."/>
            <person name="Clum A."/>
            <person name="Dos Santos R.A."/>
            <person name="Damasio A.R."/>
            <person name="Diallinas G."/>
            <person name="Emri T."/>
            <person name="Fekete E."/>
            <person name="Flipphi M."/>
            <person name="Freyberg S."/>
            <person name="Gallo A."/>
            <person name="Gournas C."/>
            <person name="Habgood R."/>
            <person name="Hainaut M."/>
            <person name="Harispe M.L."/>
            <person name="Henrissat B."/>
            <person name="Hilden K.S."/>
            <person name="Hope R."/>
            <person name="Hossain A."/>
            <person name="Karabika E."/>
            <person name="Karaffa L."/>
            <person name="Karanyi Z."/>
            <person name="Krasevec N."/>
            <person name="Kuo A."/>
            <person name="Kusch H."/>
            <person name="LaButti K."/>
            <person name="Lagendijk E.L."/>
            <person name="Lapidus A."/>
            <person name="Levasseur A."/>
            <person name="Lindquist E."/>
            <person name="Lipzen A."/>
            <person name="Logrieco A.F."/>
            <person name="MacCabe A."/>
            <person name="Maekelae M.R."/>
            <person name="Malavazi I."/>
            <person name="Melin P."/>
            <person name="Meyer V."/>
            <person name="Mielnichuk N."/>
            <person name="Miskei M."/>
            <person name="Molnar A.P."/>
            <person name="Mule G."/>
            <person name="Ngan C.Y."/>
            <person name="Orejas M."/>
            <person name="Orosz E."/>
            <person name="Ouedraogo J.P."/>
            <person name="Overkamp K.M."/>
            <person name="Park H.-S."/>
            <person name="Perrone G."/>
            <person name="Piumi F."/>
            <person name="Punt P.J."/>
            <person name="Ram A.F."/>
            <person name="Ramon A."/>
            <person name="Rauscher S."/>
            <person name="Record E."/>
            <person name="Riano-Pachon D.M."/>
            <person name="Robert V."/>
            <person name="Roehrig J."/>
            <person name="Ruller R."/>
            <person name="Salamov A."/>
            <person name="Salih N.S."/>
            <person name="Samson R.A."/>
            <person name="Sandor E."/>
            <person name="Sanguinetti M."/>
            <person name="Schuetze T."/>
            <person name="Sepcic K."/>
            <person name="Shelest E."/>
            <person name="Sherlock G."/>
            <person name="Sophianopoulou V."/>
            <person name="Squina F.M."/>
            <person name="Sun H."/>
            <person name="Susca A."/>
            <person name="Todd R.B."/>
            <person name="Tsang A."/>
            <person name="Unkles S.E."/>
            <person name="van de Wiele N."/>
            <person name="van Rossen-Uffink D."/>
            <person name="Oliveira J.V."/>
            <person name="Vesth T.C."/>
            <person name="Visser J."/>
            <person name="Yu J.-H."/>
            <person name="Zhou M."/>
            <person name="Andersen M.R."/>
            <person name="Archer D.B."/>
            <person name="Baker S.E."/>
            <person name="Benoit I."/>
            <person name="Brakhage A.A."/>
            <person name="Braus G.H."/>
            <person name="Fischer R."/>
            <person name="Frisvad J.C."/>
            <person name="Goldman G.H."/>
            <person name="Houbraken J."/>
            <person name="Oakley B."/>
            <person name="Pocsi I."/>
            <person name="Scazzocchio C."/>
            <person name="Seiboth B."/>
            <person name="vanKuyk P.A."/>
            <person name="Wortman J."/>
            <person name="Dyer P.S."/>
            <person name="Grigoriev I.V."/>
        </authorList>
    </citation>
    <scope>NUCLEOTIDE SEQUENCE [LARGE SCALE GENOMIC DNA]</scope>
    <source>
        <strain evidence="2">CBS 101740 / IMI 381727 / IBT 21946</strain>
    </source>
</reference>
<gene>
    <name evidence="1" type="ORF">ASPBRDRAFT_208746</name>
</gene>
<name>A0A1L9UEI3_ASPBC</name>
<accession>A0A1L9UEI3</accession>
<dbReference type="RefSeq" id="XP_067477317.1">
    <property type="nucleotide sequence ID" value="XM_067621840.1"/>
</dbReference>
<protein>
    <submittedName>
        <fullName evidence="1">Uncharacterized protein</fullName>
    </submittedName>
</protein>
<keyword evidence="2" id="KW-1185">Reference proteome</keyword>
<sequence length="274" mass="31188">MQNGKDSKKSYFAGVLLRRFTIGLDLIRALFYARHTNPWHIDQDLTDVQMPEYFELMMADFSSALDTPYHDERFIRLRLDMIFTLLLARALKEKGTNGHDSMRAPTGSALSYSGIYTIPCWMIDKRLALLPTANPASHLPEITVDYILRYGQGLAKATNLVVLRKQTIRPDEHGGLLALMSSVQRKRKNAGEKRGIYGLHTDTCCWNFFHLTHRGKYSHKLNLSWDTDRAEIIGLICQIIRKANTLAEEVGGIDVLAYFINDEAELTDEISVHS</sequence>
<organism evidence="1 2">
    <name type="scientific">Aspergillus brasiliensis (strain CBS 101740 / IMI 381727 / IBT 21946)</name>
    <dbReference type="NCBI Taxonomy" id="767769"/>
    <lineage>
        <taxon>Eukaryota</taxon>
        <taxon>Fungi</taxon>
        <taxon>Dikarya</taxon>
        <taxon>Ascomycota</taxon>
        <taxon>Pezizomycotina</taxon>
        <taxon>Eurotiomycetes</taxon>
        <taxon>Eurotiomycetidae</taxon>
        <taxon>Eurotiales</taxon>
        <taxon>Aspergillaceae</taxon>
        <taxon>Aspergillus</taxon>
        <taxon>Aspergillus subgen. Circumdati</taxon>
    </lineage>
</organism>
<dbReference type="Proteomes" id="UP000184499">
    <property type="component" value="Unassembled WGS sequence"/>
</dbReference>
<dbReference type="OrthoDB" id="2103397at2759"/>
<dbReference type="VEuPathDB" id="FungiDB:ASPBRDRAFT_208746"/>
<dbReference type="AlphaFoldDB" id="A0A1L9UEI3"/>
<dbReference type="STRING" id="767769.A0A1L9UEI3"/>
<evidence type="ECO:0000313" key="1">
    <source>
        <dbReference type="EMBL" id="OJJ70068.1"/>
    </source>
</evidence>
<proteinExistence type="predicted"/>